<dbReference type="RefSeq" id="WP_105352070.1">
    <property type="nucleotide sequence ID" value="NZ_PUIB01000007.1"/>
</dbReference>
<name>A0A2S8G9D6_9BACT</name>
<evidence type="ECO:0000259" key="2">
    <source>
        <dbReference type="Pfam" id="PF24740"/>
    </source>
</evidence>
<feature type="region of interest" description="Disordered" evidence="1">
    <location>
        <begin position="120"/>
        <end position="144"/>
    </location>
</feature>
<proteinExistence type="predicted"/>
<dbReference type="OrthoDB" id="292401at2"/>
<evidence type="ECO:0000256" key="1">
    <source>
        <dbReference type="SAM" id="MobiDB-lite"/>
    </source>
</evidence>
<feature type="compositionally biased region" description="Acidic residues" evidence="1">
    <location>
        <begin position="120"/>
        <end position="141"/>
    </location>
</feature>
<evidence type="ECO:0000313" key="4">
    <source>
        <dbReference type="Proteomes" id="UP000239388"/>
    </source>
</evidence>
<dbReference type="Pfam" id="PF24740">
    <property type="entry name" value="DUF7691"/>
    <property type="match status" value="1"/>
</dbReference>
<organism evidence="3 4">
    <name type="scientific">Blastopirellula marina</name>
    <dbReference type="NCBI Taxonomy" id="124"/>
    <lineage>
        <taxon>Bacteria</taxon>
        <taxon>Pseudomonadati</taxon>
        <taxon>Planctomycetota</taxon>
        <taxon>Planctomycetia</taxon>
        <taxon>Pirellulales</taxon>
        <taxon>Pirellulaceae</taxon>
        <taxon>Blastopirellula</taxon>
    </lineage>
</organism>
<reference evidence="3 4" key="1">
    <citation type="submission" date="2018-02" db="EMBL/GenBank/DDBJ databases">
        <title>Comparative genomes isolates from brazilian mangrove.</title>
        <authorList>
            <person name="Araujo J.E."/>
            <person name="Taketani R.G."/>
            <person name="Silva M.C.P."/>
            <person name="Loureco M.V."/>
            <person name="Andreote F.D."/>
        </authorList>
    </citation>
    <scope>NUCLEOTIDE SEQUENCE [LARGE SCALE GENOMIC DNA]</scope>
    <source>
        <strain evidence="3 4">NAP PRIS-MGV</strain>
    </source>
</reference>
<evidence type="ECO:0000313" key="3">
    <source>
        <dbReference type="EMBL" id="PQO40881.1"/>
    </source>
</evidence>
<dbReference type="EMBL" id="PUIB01000007">
    <property type="protein sequence ID" value="PQO40881.1"/>
    <property type="molecule type" value="Genomic_DNA"/>
</dbReference>
<comment type="caution">
    <text evidence="3">The sequence shown here is derived from an EMBL/GenBank/DDBJ whole genome shotgun (WGS) entry which is preliminary data.</text>
</comment>
<sequence length="291" mass="33016">MSYSVTTFLVSLDKLRTVCGSGDTKLAQEIISQHEESLMGTDQMGEYFDDFEEEIEEEYEAYKKGDFSHKHAIVSSQGDTNDEEFDDVTEEEHAEFLEALKSGNEEKALEFMQKAMGGLFDEDDDDEEEDGEEEELEEEDLQRELTTGGALADLILGRPKDYAFGFKYGYALEAICDKLGKHLPGDAWCSINFRARNMIAKLAPADFDKSLWIDGLLGRGAPVEMPTPSDFPGIGFLTWQEAEKLRPVAEQVYSACEDTPDTDWELEALEVFLKWLDKAISKKEDLVFFYY</sequence>
<dbReference type="Proteomes" id="UP000239388">
    <property type="component" value="Unassembled WGS sequence"/>
</dbReference>
<dbReference type="AlphaFoldDB" id="A0A2S8G9D6"/>
<accession>A0A2S8G9D6</accession>
<dbReference type="InterPro" id="IPR056108">
    <property type="entry name" value="DUF7691"/>
</dbReference>
<protein>
    <recommendedName>
        <fullName evidence="2">DUF7691 domain-containing protein</fullName>
    </recommendedName>
</protein>
<feature type="domain" description="DUF7691" evidence="2">
    <location>
        <begin position="132"/>
        <end position="291"/>
    </location>
</feature>
<gene>
    <name evidence="3" type="ORF">C5Y98_04700</name>
</gene>